<dbReference type="RefSeq" id="WP_005819663.1">
    <property type="nucleotide sequence ID" value="NZ_CP029206.1"/>
</dbReference>
<proteinExistence type="predicted"/>
<gene>
    <name evidence="1" type="ORF">DDU33_10220</name>
</gene>
<sequence>MKTKLLFALSVCLMTACTLTPEQQAARQAKQIKAQQKLSVEIAKQCDLETAQLMEQVYDPPISQTDQEKTVLMKRYTQKINDPMFQACNKLAWDNYKKQIEIEEMRRYYDERPHFYPWHYCYACW</sequence>
<dbReference type="PROSITE" id="PS51257">
    <property type="entry name" value="PROKAR_LIPOPROTEIN"/>
    <property type="match status" value="1"/>
</dbReference>
<evidence type="ECO:0008006" key="3">
    <source>
        <dbReference type="Google" id="ProtNLM"/>
    </source>
</evidence>
<reference evidence="2" key="1">
    <citation type="submission" date="2018-05" db="EMBL/GenBank/DDBJ databases">
        <title>Complete genome sequence of Actinobacillus porcitonsillarum reference strain 9953L55 (CCUG 46996).</title>
        <authorList>
            <person name="Dona V."/>
            <person name="Perreten V."/>
        </authorList>
    </citation>
    <scope>NUCLEOTIDE SEQUENCE [LARGE SCALE GENOMIC DNA]</scope>
    <source>
        <strain evidence="2">9953L55</strain>
    </source>
</reference>
<organism evidence="1 2">
    <name type="scientific">Actinobacillus porcitonsillarum</name>
    <dbReference type="NCBI Taxonomy" id="189834"/>
    <lineage>
        <taxon>Bacteria</taxon>
        <taxon>Pseudomonadati</taxon>
        <taxon>Pseudomonadota</taxon>
        <taxon>Gammaproteobacteria</taxon>
        <taxon>Pasteurellales</taxon>
        <taxon>Pasteurellaceae</taxon>
        <taxon>Actinobacillus</taxon>
    </lineage>
</organism>
<dbReference type="EMBL" id="CP029206">
    <property type="protein sequence ID" value="AWI51834.1"/>
    <property type="molecule type" value="Genomic_DNA"/>
</dbReference>
<keyword evidence="2" id="KW-1185">Reference proteome</keyword>
<accession>A0A2U8FN65</accession>
<protein>
    <recommendedName>
        <fullName evidence="3">Lipoprotein</fullName>
    </recommendedName>
</protein>
<dbReference type="Proteomes" id="UP000244920">
    <property type="component" value="Chromosome"/>
</dbReference>
<dbReference type="AlphaFoldDB" id="A0A2U8FN65"/>
<evidence type="ECO:0000313" key="2">
    <source>
        <dbReference type="Proteomes" id="UP000244920"/>
    </source>
</evidence>
<dbReference type="KEGG" id="apor:DDU33_10220"/>
<name>A0A2U8FN65_9PAST</name>
<evidence type="ECO:0000313" key="1">
    <source>
        <dbReference type="EMBL" id="AWI51834.1"/>
    </source>
</evidence>